<dbReference type="SUPFAM" id="SSF46689">
    <property type="entry name" value="Homeodomain-like"/>
    <property type="match status" value="2"/>
</dbReference>
<name>A0A936YRW5_9HYPH</name>
<dbReference type="PROSITE" id="PS00041">
    <property type="entry name" value="HTH_ARAC_FAMILY_1"/>
    <property type="match status" value="1"/>
</dbReference>
<dbReference type="Pfam" id="PF12833">
    <property type="entry name" value="HTH_18"/>
    <property type="match status" value="1"/>
</dbReference>
<dbReference type="Proteomes" id="UP000633219">
    <property type="component" value="Unassembled WGS sequence"/>
</dbReference>
<feature type="domain" description="HTH araC/xylS-type" evidence="4">
    <location>
        <begin position="161"/>
        <end position="259"/>
    </location>
</feature>
<proteinExistence type="predicted"/>
<comment type="caution">
    <text evidence="5">The sequence shown here is derived from an EMBL/GenBank/DDBJ whole genome shotgun (WGS) entry which is preliminary data.</text>
</comment>
<evidence type="ECO:0000256" key="1">
    <source>
        <dbReference type="ARBA" id="ARBA00023015"/>
    </source>
</evidence>
<evidence type="ECO:0000259" key="4">
    <source>
        <dbReference type="PROSITE" id="PS01124"/>
    </source>
</evidence>
<dbReference type="PROSITE" id="PS01124">
    <property type="entry name" value="HTH_ARAC_FAMILY_2"/>
    <property type="match status" value="1"/>
</dbReference>
<dbReference type="GO" id="GO:0043565">
    <property type="term" value="F:sequence-specific DNA binding"/>
    <property type="evidence" value="ECO:0007669"/>
    <property type="project" value="InterPro"/>
</dbReference>
<organism evidence="5 6">
    <name type="scientific">Rhizobium setariae</name>
    <dbReference type="NCBI Taxonomy" id="2801340"/>
    <lineage>
        <taxon>Bacteria</taxon>
        <taxon>Pseudomonadati</taxon>
        <taxon>Pseudomonadota</taxon>
        <taxon>Alphaproteobacteria</taxon>
        <taxon>Hyphomicrobiales</taxon>
        <taxon>Rhizobiaceae</taxon>
        <taxon>Rhizobium/Agrobacterium group</taxon>
        <taxon>Rhizobium</taxon>
    </lineage>
</organism>
<keyword evidence="1" id="KW-0805">Transcription regulation</keyword>
<keyword evidence="6" id="KW-1185">Reference proteome</keyword>
<dbReference type="Gene3D" id="1.10.10.60">
    <property type="entry name" value="Homeodomain-like"/>
    <property type="match status" value="2"/>
</dbReference>
<dbReference type="InterPro" id="IPR018060">
    <property type="entry name" value="HTH_AraC"/>
</dbReference>
<keyword evidence="2" id="KW-0238">DNA-binding</keyword>
<dbReference type="GO" id="GO:0003700">
    <property type="term" value="F:DNA-binding transcription factor activity"/>
    <property type="evidence" value="ECO:0007669"/>
    <property type="project" value="InterPro"/>
</dbReference>
<evidence type="ECO:0000256" key="3">
    <source>
        <dbReference type="ARBA" id="ARBA00023163"/>
    </source>
</evidence>
<dbReference type="SMART" id="SM00342">
    <property type="entry name" value="HTH_ARAC"/>
    <property type="match status" value="1"/>
</dbReference>
<dbReference type="PANTHER" id="PTHR46796">
    <property type="entry name" value="HTH-TYPE TRANSCRIPTIONAL ACTIVATOR RHAS-RELATED"/>
    <property type="match status" value="1"/>
</dbReference>
<reference evidence="5" key="1">
    <citation type="submission" date="2021-01" db="EMBL/GenBank/DDBJ databases">
        <title>Rhizobium sp. strain KVB221 16S ribosomal RNA gene Genome sequencing and assembly.</title>
        <authorList>
            <person name="Kang M."/>
        </authorList>
    </citation>
    <scope>NUCLEOTIDE SEQUENCE</scope>
    <source>
        <strain evidence="5">KVB221</strain>
    </source>
</reference>
<dbReference type="InterPro" id="IPR050204">
    <property type="entry name" value="AraC_XylS_family_regulators"/>
</dbReference>
<sequence length="263" mass="29511">MRLPPIDLGRENTFGELTYENGGEYGPIKGDYLAFMIVHIGSVTIEADSTITTLEAGQCALSLTREHYTCTATPGILTHTSWCDSRPENASWLYQEHKNIAASIATSRQVQTIVQLGVDLGLGDQDSRSGLREALTNALLNAYIYEAEVVEAERPIPQTILQARRFLDENFAADISIEKVARQVRVSPQYLVSAFKKHLGVTPARYLWRCRLDYGAHLLQRSGLTISEIAYQVGYKNPYHFSRQVKLAFNCSPTELREQKREG</sequence>
<dbReference type="InterPro" id="IPR009057">
    <property type="entry name" value="Homeodomain-like_sf"/>
</dbReference>
<accession>A0A936YRW5</accession>
<keyword evidence="3" id="KW-0804">Transcription</keyword>
<dbReference type="EMBL" id="JAEQNC010000014">
    <property type="protein sequence ID" value="MBL0374568.1"/>
    <property type="molecule type" value="Genomic_DNA"/>
</dbReference>
<dbReference type="AlphaFoldDB" id="A0A936YRW5"/>
<evidence type="ECO:0000256" key="2">
    <source>
        <dbReference type="ARBA" id="ARBA00023125"/>
    </source>
</evidence>
<evidence type="ECO:0000313" key="5">
    <source>
        <dbReference type="EMBL" id="MBL0374568.1"/>
    </source>
</evidence>
<dbReference type="InterPro" id="IPR018062">
    <property type="entry name" value="HTH_AraC-typ_CS"/>
</dbReference>
<gene>
    <name evidence="5" type="ORF">JJB09_21380</name>
</gene>
<evidence type="ECO:0000313" key="6">
    <source>
        <dbReference type="Proteomes" id="UP000633219"/>
    </source>
</evidence>
<protein>
    <submittedName>
        <fullName evidence="5">Helix-turn-helix transcriptional regulator</fullName>
    </submittedName>
</protein>